<dbReference type="PROSITE" id="PS00463">
    <property type="entry name" value="ZN2_CY6_FUNGAL_1"/>
    <property type="match status" value="1"/>
</dbReference>
<protein>
    <recommendedName>
        <fullName evidence="9">Zn(2)-C6 fungal-type domain-containing protein</fullName>
    </recommendedName>
</protein>
<dbReference type="OrthoDB" id="189997at2759"/>
<comment type="subcellular location">
    <subcellularLocation>
        <location evidence="1">Nucleus</location>
    </subcellularLocation>
</comment>
<dbReference type="InterPro" id="IPR027417">
    <property type="entry name" value="P-loop_NTPase"/>
</dbReference>
<feature type="region of interest" description="Disordered" evidence="8">
    <location>
        <begin position="689"/>
        <end position="760"/>
    </location>
</feature>
<dbReference type="Pfam" id="PF00172">
    <property type="entry name" value="Zn_clus"/>
    <property type="match status" value="1"/>
</dbReference>
<evidence type="ECO:0000256" key="5">
    <source>
        <dbReference type="ARBA" id="ARBA00023125"/>
    </source>
</evidence>
<gene>
    <name evidence="10" type="ORF">DL546_002052</name>
</gene>
<dbReference type="SMART" id="SM00066">
    <property type="entry name" value="GAL4"/>
    <property type="match status" value="1"/>
</dbReference>
<keyword evidence="4" id="KW-0805">Transcription regulation</keyword>
<dbReference type="SUPFAM" id="SSF52540">
    <property type="entry name" value="P-loop containing nucleoside triphosphate hydrolases"/>
    <property type="match status" value="1"/>
</dbReference>
<dbReference type="AlphaFoldDB" id="A0A420XWL1"/>
<organism evidence="10 11">
    <name type="scientific">Coniochaeta pulveracea</name>
    <dbReference type="NCBI Taxonomy" id="177199"/>
    <lineage>
        <taxon>Eukaryota</taxon>
        <taxon>Fungi</taxon>
        <taxon>Dikarya</taxon>
        <taxon>Ascomycota</taxon>
        <taxon>Pezizomycotina</taxon>
        <taxon>Sordariomycetes</taxon>
        <taxon>Sordariomycetidae</taxon>
        <taxon>Coniochaetales</taxon>
        <taxon>Coniochaetaceae</taxon>
        <taxon>Coniochaeta</taxon>
    </lineage>
</organism>
<feature type="compositionally biased region" description="Polar residues" evidence="8">
    <location>
        <begin position="46"/>
        <end position="56"/>
    </location>
</feature>
<keyword evidence="2" id="KW-0479">Metal-binding</keyword>
<reference evidence="10 11" key="1">
    <citation type="submission" date="2018-08" db="EMBL/GenBank/DDBJ databases">
        <title>Draft genome of the lignicolous fungus Coniochaeta pulveracea.</title>
        <authorList>
            <person name="Borstlap C.J."/>
            <person name="De Witt R.N."/>
            <person name="Botha A."/>
            <person name="Volschenk H."/>
        </authorList>
    </citation>
    <scope>NUCLEOTIDE SEQUENCE [LARGE SCALE GENOMIC DNA]</scope>
    <source>
        <strain evidence="10 11">CAB683</strain>
    </source>
</reference>
<accession>A0A420XWL1</accession>
<proteinExistence type="predicted"/>
<evidence type="ECO:0000256" key="2">
    <source>
        <dbReference type="ARBA" id="ARBA00022723"/>
    </source>
</evidence>
<feature type="region of interest" description="Disordered" evidence="8">
    <location>
        <begin position="1"/>
        <end position="79"/>
    </location>
</feature>
<dbReference type="GO" id="GO:0043565">
    <property type="term" value="F:sequence-specific DNA binding"/>
    <property type="evidence" value="ECO:0007669"/>
    <property type="project" value="TreeGrafter"/>
</dbReference>
<dbReference type="EMBL" id="QVQW01000123">
    <property type="protein sequence ID" value="RKU40073.1"/>
    <property type="molecule type" value="Genomic_DNA"/>
</dbReference>
<dbReference type="SMART" id="SM00906">
    <property type="entry name" value="Fungal_trans"/>
    <property type="match status" value="1"/>
</dbReference>
<evidence type="ECO:0000313" key="10">
    <source>
        <dbReference type="EMBL" id="RKU40073.1"/>
    </source>
</evidence>
<keyword evidence="7" id="KW-0539">Nucleus</keyword>
<evidence type="ECO:0000256" key="1">
    <source>
        <dbReference type="ARBA" id="ARBA00004123"/>
    </source>
</evidence>
<feature type="compositionally biased region" description="Basic and acidic residues" evidence="8">
    <location>
        <begin position="1"/>
        <end position="18"/>
    </location>
</feature>
<dbReference type="Gene3D" id="4.10.240.10">
    <property type="entry name" value="Zn(2)-C6 fungal-type DNA-binding domain"/>
    <property type="match status" value="1"/>
</dbReference>
<evidence type="ECO:0000313" key="11">
    <source>
        <dbReference type="Proteomes" id="UP000275385"/>
    </source>
</evidence>
<dbReference type="CDD" id="cd12148">
    <property type="entry name" value="fungal_TF_MHR"/>
    <property type="match status" value="1"/>
</dbReference>
<dbReference type="InterPro" id="IPR052202">
    <property type="entry name" value="Yeast_MetPath_Reg"/>
</dbReference>
<dbReference type="Pfam" id="PF04082">
    <property type="entry name" value="Fungal_trans"/>
    <property type="match status" value="1"/>
</dbReference>
<dbReference type="PROSITE" id="PS50048">
    <property type="entry name" value="ZN2_CY6_FUNGAL_2"/>
    <property type="match status" value="1"/>
</dbReference>
<feature type="compositionally biased region" description="Polar residues" evidence="8">
    <location>
        <begin position="748"/>
        <end position="760"/>
    </location>
</feature>
<dbReference type="CDD" id="cd00067">
    <property type="entry name" value="GAL4"/>
    <property type="match status" value="1"/>
</dbReference>
<dbReference type="GO" id="GO:0000981">
    <property type="term" value="F:DNA-binding transcription factor activity, RNA polymerase II-specific"/>
    <property type="evidence" value="ECO:0007669"/>
    <property type="project" value="InterPro"/>
</dbReference>
<feature type="domain" description="Zn(2)-C6 fungal-type" evidence="9">
    <location>
        <begin position="84"/>
        <end position="114"/>
    </location>
</feature>
<sequence length="1029" mass="114833">MSKRPVDRMESRPHDPGHRGLGLPAHVELSTPPPDNTDMMDEEKTPNNQQVADASTSPAAPKQSGSAASPSAPAGRRRGRVALACQRCKRRKQRCDGEQPACKGCKKANVQCLYERVIRPRYPGGKSLYISALEERIAFLEARIPEYAKDHFEAGSNQTPSPAAGVPSAPRRKHSRRLFADPSDDEDSPLVDGVAYLSLCASGVTDTAPEPFYLGSSSGATIARMIQSSIFRSSKLALPDSISPGDRDVLRPSSPIDPTRPSVLLADGSTCEFPPPAEAQVLFEVFFNRLHTRWPILDRKEYQQLFDQQYEHGALSVQQRSIFHLIYSISSRFLQLTKKRHLADPQVHFAAAIEPMDYILEQHNLATVQFLILLVIHGQQSPYGSGSWSQIRYALTMCVELGLHRMRSAKVTPTQSERGLEIRRRVFWACYCLDRTTSLLLGRTFGISDRDINVELPSSSTEFWNLTSTGEAPGADNWSNILPFIHIIKLKKLQSKIHRTVFRVDKDVLNPEPLERAKQDKKIASIHKALDDWAADIPNPPRDAKCATGAYDQENTYHHDSRDFFTLQYHKTVLSLFAALLPTLSTSDPRFISGAKSAARVCTAYKRLHQHKTLSYSIAALHSCFTAGLTLVYCLWRDASLFSYQALEAVRACSLCLTIFGEKWPGAVKYRDIFDALSASLFKAIVDPKDGSSGESTPAVETPSAAVDEDDAAQGRRKPLEITMQRKQRSSLDSVTGGPGRDDDQSTDIHGQTTITDSSPTTMMLEAVKDTFMEVDEEAPGGWQSWRMFNEMVQQGPESDTVQGLTIDATLLHQTQDTAMGWEDDMQVGNADFAGEMHYFIYIHGYPCVGKFTVARELHRILPNSKVYHNHLFIDPIAALVDRSSPEYNTIRTDYRRHLLHLIATSESERNTTCIFTDSRGNSAIGSIAVKGYENALKRRGVPFIPVIMTCDPEENARRVVDESRGEGKCTKLRNSDVLRDIRQKEEMFRFGDERELGLDVTNLTPTEAAQKIVDHVMKVGDTRTSQTQ</sequence>
<keyword evidence="11" id="KW-1185">Reference proteome</keyword>
<dbReference type="GO" id="GO:0006351">
    <property type="term" value="P:DNA-templated transcription"/>
    <property type="evidence" value="ECO:0007669"/>
    <property type="project" value="InterPro"/>
</dbReference>
<evidence type="ECO:0000256" key="4">
    <source>
        <dbReference type="ARBA" id="ARBA00023015"/>
    </source>
</evidence>
<feature type="region of interest" description="Disordered" evidence="8">
    <location>
        <begin position="152"/>
        <end position="188"/>
    </location>
</feature>
<evidence type="ECO:0000259" key="9">
    <source>
        <dbReference type="PROSITE" id="PS50048"/>
    </source>
</evidence>
<evidence type="ECO:0000256" key="7">
    <source>
        <dbReference type="ARBA" id="ARBA00023242"/>
    </source>
</evidence>
<dbReference type="InterPro" id="IPR007219">
    <property type="entry name" value="XnlR_reg_dom"/>
</dbReference>
<dbReference type="PANTHER" id="PTHR47782">
    <property type="entry name" value="ZN(II)2CYS6 TRANSCRIPTION FACTOR (EUROFUNG)-RELATED"/>
    <property type="match status" value="1"/>
</dbReference>
<keyword evidence="6" id="KW-0804">Transcription</keyword>
<keyword evidence="3" id="KW-0862">Zinc</keyword>
<dbReference type="GO" id="GO:0045944">
    <property type="term" value="P:positive regulation of transcription by RNA polymerase II"/>
    <property type="evidence" value="ECO:0007669"/>
    <property type="project" value="TreeGrafter"/>
</dbReference>
<keyword evidence="5" id="KW-0238">DNA-binding</keyword>
<evidence type="ECO:0000256" key="3">
    <source>
        <dbReference type="ARBA" id="ARBA00022833"/>
    </source>
</evidence>
<dbReference type="InterPro" id="IPR036864">
    <property type="entry name" value="Zn2-C6_fun-type_DNA-bd_sf"/>
</dbReference>
<dbReference type="InterPro" id="IPR001138">
    <property type="entry name" value="Zn2Cys6_DnaBD"/>
</dbReference>
<dbReference type="Gene3D" id="3.40.50.300">
    <property type="entry name" value="P-loop containing nucleotide triphosphate hydrolases"/>
    <property type="match status" value="1"/>
</dbReference>
<feature type="compositionally biased region" description="Low complexity" evidence="8">
    <location>
        <begin position="57"/>
        <end position="74"/>
    </location>
</feature>
<dbReference type="GO" id="GO:0008270">
    <property type="term" value="F:zinc ion binding"/>
    <property type="evidence" value="ECO:0007669"/>
    <property type="project" value="InterPro"/>
</dbReference>
<comment type="caution">
    <text evidence="10">The sequence shown here is derived from an EMBL/GenBank/DDBJ whole genome shotgun (WGS) entry which is preliminary data.</text>
</comment>
<evidence type="ECO:0000256" key="6">
    <source>
        <dbReference type="ARBA" id="ARBA00023163"/>
    </source>
</evidence>
<dbReference type="Proteomes" id="UP000275385">
    <property type="component" value="Unassembled WGS sequence"/>
</dbReference>
<dbReference type="GO" id="GO:0005634">
    <property type="term" value="C:nucleus"/>
    <property type="evidence" value="ECO:0007669"/>
    <property type="project" value="UniProtKB-SubCell"/>
</dbReference>
<evidence type="ECO:0000256" key="8">
    <source>
        <dbReference type="SAM" id="MobiDB-lite"/>
    </source>
</evidence>
<dbReference type="SUPFAM" id="SSF57701">
    <property type="entry name" value="Zn2/Cys6 DNA-binding domain"/>
    <property type="match status" value="1"/>
</dbReference>
<name>A0A420XWL1_9PEZI</name>
<dbReference type="PANTHER" id="PTHR47782:SF12">
    <property type="entry name" value="ZN(II)2CYS6 TRANSCRIPTION FACTOR (EUROFUNG)"/>
    <property type="match status" value="1"/>
</dbReference>